<evidence type="ECO:0000313" key="2">
    <source>
        <dbReference type="EMBL" id="ANW83209.1"/>
    </source>
</evidence>
<feature type="transmembrane region" description="Helical" evidence="1">
    <location>
        <begin position="197"/>
        <end position="212"/>
    </location>
</feature>
<keyword evidence="2" id="KW-0496">Mitochondrion</keyword>
<dbReference type="EMBL" id="KU761587">
    <property type="protein sequence ID" value="ANW83209.1"/>
    <property type="molecule type" value="Genomic_DNA"/>
</dbReference>
<keyword evidence="1" id="KW-0812">Transmembrane</keyword>
<feature type="transmembrane region" description="Helical" evidence="1">
    <location>
        <begin position="169"/>
        <end position="191"/>
    </location>
</feature>
<geneLocation type="mitochondrion" evidence="2"/>
<name>A0A1B1XYY0_9CEST</name>
<reference evidence="2" key="1">
    <citation type="submission" date="2016-02" db="EMBL/GenBank/DDBJ databases">
        <authorList>
            <person name="Wen L."/>
            <person name="He K."/>
            <person name="Yang H."/>
        </authorList>
    </citation>
    <scope>NUCLEOTIDE SEQUENCE</scope>
</reference>
<dbReference type="AlphaFoldDB" id="A0A1B1XYY0"/>
<feature type="transmembrane region" description="Helical" evidence="1">
    <location>
        <begin position="114"/>
        <end position="137"/>
    </location>
</feature>
<keyword evidence="1" id="KW-0472">Membrane</keyword>
<accession>A0A1B1XYY0</accession>
<keyword evidence="1" id="KW-1133">Transmembrane helix</keyword>
<protein>
    <submittedName>
        <fullName evidence="2">NADH dehydrogenase subunit 2</fullName>
    </submittedName>
</protein>
<feature type="transmembrane region" description="Helical" evidence="1">
    <location>
        <begin position="143"/>
        <end position="162"/>
    </location>
</feature>
<gene>
    <name evidence="2" type="primary">nad2</name>
</gene>
<sequence length="290" mass="34184">MRRLHVDVVFFSFFFSLVFCVGCALVDNLLSFWVFLELCGMSIIPAFFYSSGSSLQGFYSALLSYIVMSSVSSFLMASGIVIDGLYFFVFIGFLVKLGLFPFSLWVYRVFSSSNWFFIFLLSVVMKFPILFFCFLLQGNYSFLVYFDCLLTILMCSIFIWLFSQSWEFVWCHISLSSVSTLMVACFCTDFIYCSFVYFYYFFWATLSVYYFFSMSNNEGFKFNFWLYCFLLLVTPVSLPLFYKLSVCFSILYSSFYVLFVWSVYSFSEQFFLYKVASDYFYSGVYNNWGC</sequence>
<feature type="transmembrane region" description="Helical" evidence="1">
    <location>
        <begin position="62"/>
        <end position="81"/>
    </location>
</feature>
<proteinExistence type="predicted"/>
<organism evidence="2">
    <name type="scientific">Testudotaenia sp. WL-2016</name>
    <dbReference type="NCBI Taxonomy" id="1873314"/>
    <lineage>
        <taxon>Eukaryota</taxon>
        <taxon>Metazoa</taxon>
        <taxon>Spiralia</taxon>
        <taxon>Lophotrochozoa</taxon>
        <taxon>Platyhelminthes</taxon>
        <taxon>Cestoda</taxon>
        <taxon>Eucestoda</taxon>
        <taxon>Proteocephalidea</taxon>
        <taxon>Proteocephalidae</taxon>
        <taxon>Proteocephalinae</taxon>
        <taxon>Testudotaenia</taxon>
    </lineage>
</organism>
<feature type="transmembrane region" description="Helical" evidence="1">
    <location>
        <begin position="87"/>
        <end position="107"/>
    </location>
</feature>
<feature type="transmembrane region" description="Helical" evidence="1">
    <location>
        <begin position="224"/>
        <end position="242"/>
    </location>
</feature>
<feature type="transmembrane region" description="Helical" evidence="1">
    <location>
        <begin position="248"/>
        <end position="266"/>
    </location>
</feature>
<evidence type="ECO:0000256" key="1">
    <source>
        <dbReference type="SAM" id="Phobius"/>
    </source>
</evidence>